<feature type="transmembrane region" description="Helical" evidence="6">
    <location>
        <begin position="74"/>
        <end position="97"/>
    </location>
</feature>
<feature type="transmembrane region" description="Helical" evidence="6">
    <location>
        <begin position="348"/>
        <end position="370"/>
    </location>
</feature>
<dbReference type="Proteomes" id="UP000219042">
    <property type="component" value="Unassembled WGS sequence"/>
</dbReference>
<evidence type="ECO:0000313" key="7">
    <source>
        <dbReference type="EMBL" id="SNX46232.1"/>
    </source>
</evidence>
<dbReference type="InterPro" id="IPR011701">
    <property type="entry name" value="MFS"/>
</dbReference>
<dbReference type="Pfam" id="PF07690">
    <property type="entry name" value="MFS_1"/>
    <property type="match status" value="1"/>
</dbReference>
<keyword evidence="4 6" id="KW-1133">Transmembrane helix</keyword>
<feature type="transmembrane region" description="Helical" evidence="6">
    <location>
        <begin position="103"/>
        <end position="122"/>
    </location>
</feature>
<feature type="transmembrane region" description="Helical" evidence="6">
    <location>
        <begin position="313"/>
        <end position="336"/>
    </location>
</feature>
<feature type="transmembrane region" description="Helical" evidence="6">
    <location>
        <begin position="285"/>
        <end position="307"/>
    </location>
</feature>
<evidence type="ECO:0000256" key="6">
    <source>
        <dbReference type="SAM" id="Phobius"/>
    </source>
</evidence>
<dbReference type="EMBL" id="OANT01000009">
    <property type="protein sequence ID" value="SNX46232.1"/>
    <property type="molecule type" value="Genomic_DNA"/>
</dbReference>
<evidence type="ECO:0000313" key="8">
    <source>
        <dbReference type="Proteomes" id="UP000219042"/>
    </source>
</evidence>
<dbReference type="RefSeq" id="WP_097079980.1">
    <property type="nucleotide sequence ID" value="NZ_BAABHT010000014.1"/>
</dbReference>
<keyword evidence="3 6" id="KW-0812">Transmembrane</keyword>
<feature type="transmembrane region" description="Helical" evidence="6">
    <location>
        <begin position="376"/>
        <end position="394"/>
    </location>
</feature>
<keyword evidence="5 6" id="KW-0472">Membrane</keyword>
<feature type="transmembrane region" description="Helical" evidence="6">
    <location>
        <begin position="169"/>
        <end position="187"/>
    </location>
</feature>
<keyword evidence="2" id="KW-0813">Transport</keyword>
<feature type="transmembrane region" description="Helical" evidence="6">
    <location>
        <begin position="260"/>
        <end position="278"/>
    </location>
</feature>
<dbReference type="OrthoDB" id="9787815at2"/>
<accession>A0A240EC15</accession>
<feature type="transmembrane region" description="Helical" evidence="6">
    <location>
        <begin position="222"/>
        <end position="240"/>
    </location>
</feature>
<keyword evidence="8" id="KW-1185">Reference proteome</keyword>
<protein>
    <submittedName>
        <fullName evidence="7">Major Facilitator Superfamily protein</fullName>
    </submittedName>
</protein>
<organism evidence="7 8">
    <name type="scientific">Acinetobacter puyangensis</name>
    <dbReference type="NCBI Taxonomy" id="1096779"/>
    <lineage>
        <taxon>Bacteria</taxon>
        <taxon>Pseudomonadati</taxon>
        <taxon>Pseudomonadota</taxon>
        <taxon>Gammaproteobacteria</taxon>
        <taxon>Moraxellales</taxon>
        <taxon>Moraxellaceae</taxon>
        <taxon>Acinetobacter</taxon>
    </lineage>
</organism>
<proteinExistence type="predicted"/>
<dbReference type="PANTHER" id="PTHR12778">
    <property type="entry name" value="SOLUTE CARRIER FAMILY 33 ACETYL-COA TRANSPORTER -RELATED"/>
    <property type="match status" value="1"/>
</dbReference>
<evidence type="ECO:0000256" key="4">
    <source>
        <dbReference type="ARBA" id="ARBA00022989"/>
    </source>
</evidence>
<dbReference type="GO" id="GO:0016020">
    <property type="term" value="C:membrane"/>
    <property type="evidence" value="ECO:0007669"/>
    <property type="project" value="UniProtKB-SubCell"/>
</dbReference>
<dbReference type="SUPFAM" id="SSF103473">
    <property type="entry name" value="MFS general substrate transporter"/>
    <property type="match status" value="1"/>
</dbReference>
<comment type="subcellular location">
    <subcellularLocation>
        <location evidence="1">Membrane</location>
        <topology evidence="1">Multi-pass membrane protein</topology>
    </subcellularLocation>
</comment>
<evidence type="ECO:0000256" key="3">
    <source>
        <dbReference type="ARBA" id="ARBA00022692"/>
    </source>
</evidence>
<dbReference type="Gene3D" id="1.20.1250.20">
    <property type="entry name" value="MFS general substrate transporter like domains"/>
    <property type="match status" value="1"/>
</dbReference>
<evidence type="ECO:0000256" key="1">
    <source>
        <dbReference type="ARBA" id="ARBA00004141"/>
    </source>
</evidence>
<dbReference type="InterPro" id="IPR004752">
    <property type="entry name" value="AmpG_permease/AT-1"/>
</dbReference>
<feature type="transmembrane region" description="Helical" evidence="6">
    <location>
        <begin position="44"/>
        <end position="62"/>
    </location>
</feature>
<evidence type="ECO:0000256" key="5">
    <source>
        <dbReference type="ARBA" id="ARBA00023136"/>
    </source>
</evidence>
<feature type="transmembrane region" description="Helical" evidence="6">
    <location>
        <begin position="7"/>
        <end position="32"/>
    </location>
</feature>
<dbReference type="GO" id="GO:0022857">
    <property type="term" value="F:transmembrane transporter activity"/>
    <property type="evidence" value="ECO:0007669"/>
    <property type="project" value="InterPro"/>
</dbReference>
<dbReference type="AlphaFoldDB" id="A0A240EC15"/>
<feature type="transmembrane region" description="Helical" evidence="6">
    <location>
        <begin position="143"/>
        <end position="163"/>
    </location>
</feature>
<evidence type="ECO:0000256" key="2">
    <source>
        <dbReference type="ARBA" id="ARBA00022448"/>
    </source>
</evidence>
<dbReference type="PANTHER" id="PTHR12778:SF10">
    <property type="entry name" value="MAJOR FACILITATOR SUPERFAMILY DOMAIN-CONTAINING PROTEIN 3"/>
    <property type="match status" value="1"/>
</dbReference>
<gene>
    <name evidence="7" type="ORF">SAMN05421731_10964</name>
</gene>
<sequence>MTENKKPWVLLISIYTTQYIGVAFIISAAFAILRQSGIALDKLALLNLIAIPMLGKVLYAPFVDNFRLFFQGQYRSWLICAQMAMTVLLFICGLLDIQQQFSTILILLIVYTLFMSLQDVSIDGLACKLFDESQRQFANSIQYASNLLGNIIGGGALLMLYPWLQWQGALWVLTGLTAITSIQLIFFKEPENIFNNSHKHIASRFSSLAQQISVFVKQHRHWFILLFLYPIGFTAVFGMLNPMLVDAKWSLPDIGFATKVFGSLIGIISAFLATLVINKHGRKSALIGFTLLQGVALLSFIPLTLGYTSKPLVYFAIFAYFIANPGLMATLSTMIMDRAAMMPAKATFFSLQLSLIVFMGFAYSAAGLMLAQHIGYMWVVILTFICAMLVALLARRLLAVTFKAAGKV</sequence>
<reference evidence="8" key="1">
    <citation type="submission" date="2016-09" db="EMBL/GenBank/DDBJ databases">
        <authorList>
            <person name="Varghese N."/>
            <person name="Submissions S."/>
        </authorList>
    </citation>
    <scope>NUCLEOTIDE SEQUENCE [LARGE SCALE GENOMIC DNA]</scope>
    <source>
        <strain evidence="8">ANC 4466</strain>
    </source>
</reference>
<name>A0A240EC15_9GAMM</name>
<dbReference type="InterPro" id="IPR036259">
    <property type="entry name" value="MFS_trans_sf"/>
</dbReference>